<dbReference type="AlphaFoldDB" id="A0A182S7R4"/>
<name>A0A182S7R4_9DIPT</name>
<dbReference type="Pfam" id="PF04931">
    <property type="entry name" value="DNA_pol_phi"/>
    <property type="match status" value="1"/>
</dbReference>
<protein>
    <submittedName>
        <fullName evidence="4">Uncharacterized protein</fullName>
    </submittedName>
</protein>
<organism evidence="4 5">
    <name type="scientific">Anopheles maculatus</name>
    <dbReference type="NCBI Taxonomy" id="74869"/>
    <lineage>
        <taxon>Eukaryota</taxon>
        <taxon>Metazoa</taxon>
        <taxon>Ecdysozoa</taxon>
        <taxon>Arthropoda</taxon>
        <taxon>Hexapoda</taxon>
        <taxon>Insecta</taxon>
        <taxon>Pterygota</taxon>
        <taxon>Neoptera</taxon>
        <taxon>Endopterygota</taxon>
        <taxon>Diptera</taxon>
        <taxon>Nematocera</taxon>
        <taxon>Culicoidea</taxon>
        <taxon>Culicidae</taxon>
        <taxon>Anophelinae</taxon>
        <taxon>Anopheles</taxon>
        <taxon>Anopheles maculatus group</taxon>
    </lineage>
</organism>
<evidence type="ECO:0000256" key="2">
    <source>
        <dbReference type="ARBA" id="ARBA00023242"/>
    </source>
</evidence>
<dbReference type="GO" id="GO:0003723">
    <property type="term" value="F:RNA binding"/>
    <property type="evidence" value="ECO:0007669"/>
    <property type="project" value="TreeGrafter"/>
</dbReference>
<reference evidence="4" key="2">
    <citation type="submission" date="2020-05" db="UniProtKB">
        <authorList>
            <consortium name="EnsemblMetazoa"/>
        </authorList>
    </citation>
    <scope>IDENTIFICATION</scope>
    <source>
        <strain evidence="4">maculatus3</strain>
    </source>
</reference>
<sequence length="428" mass="48827">MMRGMFFHSLEHRHTKLANERAFLVSIVHHVDGLLRTHGIKSLRSPLTDEQLNCWHKMFATVANDSPKKKQSKKGSNGDDTTQCETVFHILLMHMGLHLFSDPEVACSSIMELECVMKRIEEKAKQRRQSGSNGESKGSSKKKPSGELSYELEPAEPEWIEVVVDLFLNLLSQNSHLLRKVIGHLFPHLSSEITLPALNQILSVINLKDKSNPLAVNGEDEENESEAEEEGEEEEELESASEESGVGSDAENNDTPKEENDADDDNDDEEEEEEDDDDEELMGDEEEEENITDTMRQTIQTALGGANPETDTESVDLDELDEEQGRKLDVALSAAFRAFRKTKPRKRKGPTRVEKQMDTVLTHFRMRVLDLIDAYLKQEPDMLLCLELMLYIFEMLPVGLREEAKYGAILKRYIHIFNTLIRIKKFKR</sequence>
<dbReference type="GO" id="GO:0043565">
    <property type="term" value="F:sequence-specific DNA binding"/>
    <property type="evidence" value="ECO:0007669"/>
    <property type="project" value="TreeGrafter"/>
</dbReference>
<comment type="subcellular location">
    <subcellularLocation>
        <location evidence="1">Nucleus</location>
    </subcellularLocation>
</comment>
<dbReference type="GO" id="GO:0003714">
    <property type="term" value="F:transcription corepressor activity"/>
    <property type="evidence" value="ECO:0007669"/>
    <property type="project" value="TreeGrafter"/>
</dbReference>
<dbReference type="Proteomes" id="UP000075901">
    <property type="component" value="Unassembled WGS sequence"/>
</dbReference>
<dbReference type="GO" id="GO:0005730">
    <property type="term" value="C:nucleolus"/>
    <property type="evidence" value="ECO:0007669"/>
    <property type="project" value="InterPro"/>
</dbReference>
<dbReference type="PANTHER" id="PTHR13213">
    <property type="entry name" value="MYB-BINDING PROTEIN 1A FAMILY MEMBER"/>
    <property type="match status" value="1"/>
</dbReference>
<keyword evidence="5" id="KW-1185">Reference proteome</keyword>
<dbReference type="EnsemblMetazoa" id="AMAM001377-RA">
    <property type="protein sequence ID" value="AMAM001377-PA"/>
    <property type="gene ID" value="AMAM001377"/>
</dbReference>
<proteinExistence type="predicted"/>
<feature type="region of interest" description="Disordered" evidence="3">
    <location>
        <begin position="213"/>
        <end position="293"/>
    </location>
</feature>
<feature type="compositionally biased region" description="Acidic residues" evidence="3">
    <location>
        <begin position="218"/>
        <end position="241"/>
    </location>
</feature>
<accession>A0A182S7R4</accession>
<evidence type="ECO:0000313" key="5">
    <source>
        <dbReference type="Proteomes" id="UP000075901"/>
    </source>
</evidence>
<keyword evidence="2" id="KW-0539">Nucleus</keyword>
<feature type="region of interest" description="Disordered" evidence="3">
    <location>
        <begin position="124"/>
        <end position="149"/>
    </location>
</feature>
<reference evidence="5" key="1">
    <citation type="submission" date="2013-09" db="EMBL/GenBank/DDBJ databases">
        <title>The Genome Sequence of Anopheles maculatus species B.</title>
        <authorList>
            <consortium name="The Broad Institute Genomics Platform"/>
            <person name="Neafsey D.E."/>
            <person name="Besansky N."/>
            <person name="Howell P."/>
            <person name="Walton C."/>
            <person name="Young S.K."/>
            <person name="Zeng Q."/>
            <person name="Gargeya S."/>
            <person name="Fitzgerald M."/>
            <person name="Haas B."/>
            <person name="Abouelleil A."/>
            <person name="Allen A.W."/>
            <person name="Alvarado L."/>
            <person name="Arachchi H.M."/>
            <person name="Berlin A.M."/>
            <person name="Chapman S.B."/>
            <person name="Gainer-Dewar J."/>
            <person name="Goldberg J."/>
            <person name="Griggs A."/>
            <person name="Gujja S."/>
            <person name="Hansen M."/>
            <person name="Howarth C."/>
            <person name="Imamovic A."/>
            <person name="Ireland A."/>
            <person name="Larimer J."/>
            <person name="McCowan C."/>
            <person name="Murphy C."/>
            <person name="Pearson M."/>
            <person name="Poon T.W."/>
            <person name="Priest M."/>
            <person name="Roberts A."/>
            <person name="Saif S."/>
            <person name="Shea T."/>
            <person name="Sisk P."/>
            <person name="Sykes S."/>
            <person name="Wortman J."/>
            <person name="Nusbaum C."/>
            <person name="Birren B."/>
        </authorList>
    </citation>
    <scope>NUCLEOTIDE SEQUENCE [LARGE SCALE GENOMIC DNA]</scope>
    <source>
        <strain evidence="5">maculatus3</strain>
    </source>
</reference>
<evidence type="ECO:0000256" key="3">
    <source>
        <dbReference type="SAM" id="MobiDB-lite"/>
    </source>
</evidence>
<evidence type="ECO:0000313" key="4">
    <source>
        <dbReference type="EnsemblMetazoa" id="AMAM001377-PA"/>
    </source>
</evidence>
<feature type="compositionally biased region" description="Acidic residues" evidence="3">
    <location>
        <begin position="260"/>
        <end position="291"/>
    </location>
</feature>
<dbReference type="VEuPathDB" id="VectorBase:AMAM001377"/>
<dbReference type="InterPro" id="IPR007015">
    <property type="entry name" value="DNA_pol_V/MYBBP1A"/>
</dbReference>
<evidence type="ECO:0000256" key="1">
    <source>
        <dbReference type="ARBA" id="ARBA00004123"/>
    </source>
</evidence>
<dbReference type="PANTHER" id="PTHR13213:SF2">
    <property type="entry name" value="MYB-BINDING PROTEIN 1A"/>
    <property type="match status" value="1"/>
</dbReference>